<sequence length="411" mass="45942">MSQVKEFSISVPQEHIDRLKQKLSLTTFPDELDDAGWDYGAPLADIKRLHNHWLNNYDWRTHEQKINRDAGSQYTADVPVEGFGSLNIHFVHQKSKVKDAIPLLFCHGWPGSFIEVFKILPALLEGGNGAPAFHVVAPSLPGYGFSEGAKKRGFGPVQCAELCHNLMLSLGYPSYATQGGDWGYFITRLMGLAYLSHCRASHINMATPSWPKPHTNPLLFAQFLVTPFSAAERAGLERSKWFEKEGMGYFKQQATKPQTIGYAQADSPVGLLAWIYEKLHDWTDWYPWTDDEVITWVSIYWFSRAGPTAAARLYYEAMHDKSTGDLLQIVGGWVPGVKLGIAHFPKELINLPRLWHQGMGEVVFESVYKSGGHFAAWERPDAIVDDLRKMFGRGGGAFGVVGGCSGYDNEG</sequence>
<gene>
    <name evidence="1" type="ORF">H2199_003112</name>
</gene>
<keyword evidence="2" id="KW-1185">Reference proteome</keyword>
<comment type="caution">
    <text evidence="1">The sequence shown here is derived from an EMBL/GenBank/DDBJ whole genome shotgun (WGS) entry which is preliminary data.</text>
</comment>
<evidence type="ECO:0000313" key="2">
    <source>
        <dbReference type="Proteomes" id="UP001172680"/>
    </source>
</evidence>
<dbReference type="Proteomes" id="UP001172680">
    <property type="component" value="Unassembled WGS sequence"/>
</dbReference>
<name>A0ACC2ZCU0_9PEZI</name>
<protein>
    <submittedName>
        <fullName evidence="1">Uncharacterized protein</fullName>
    </submittedName>
</protein>
<accession>A0ACC2ZCU0</accession>
<proteinExistence type="predicted"/>
<reference evidence="1" key="1">
    <citation type="submission" date="2022-10" db="EMBL/GenBank/DDBJ databases">
        <title>Culturing micro-colonial fungi from biological soil crusts in the Mojave desert and describing Neophaeococcomyces mojavensis, and introducing the new genera and species Taxawa tesnikishii.</title>
        <authorList>
            <person name="Kurbessoian T."/>
            <person name="Stajich J.E."/>
        </authorList>
    </citation>
    <scope>NUCLEOTIDE SEQUENCE</scope>
    <source>
        <strain evidence="1">JES_115</strain>
    </source>
</reference>
<organism evidence="1 2">
    <name type="scientific">Coniosporium tulheliwenetii</name>
    <dbReference type="NCBI Taxonomy" id="3383036"/>
    <lineage>
        <taxon>Eukaryota</taxon>
        <taxon>Fungi</taxon>
        <taxon>Dikarya</taxon>
        <taxon>Ascomycota</taxon>
        <taxon>Pezizomycotina</taxon>
        <taxon>Dothideomycetes</taxon>
        <taxon>Dothideomycetes incertae sedis</taxon>
        <taxon>Coniosporium</taxon>
    </lineage>
</organism>
<dbReference type="EMBL" id="JAPDRP010000008">
    <property type="protein sequence ID" value="KAJ9645108.1"/>
    <property type="molecule type" value="Genomic_DNA"/>
</dbReference>
<evidence type="ECO:0000313" key="1">
    <source>
        <dbReference type="EMBL" id="KAJ9645108.1"/>
    </source>
</evidence>